<evidence type="ECO:0000313" key="2">
    <source>
        <dbReference type="Proteomes" id="UP001239111"/>
    </source>
</evidence>
<gene>
    <name evidence="1" type="ORF">QAD02_018058</name>
</gene>
<name>A0ACC2PFL3_9HYME</name>
<reference evidence="1" key="1">
    <citation type="submission" date="2023-04" db="EMBL/GenBank/DDBJ databases">
        <title>A chromosome-level genome assembly of the parasitoid wasp Eretmocerus hayati.</title>
        <authorList>
            <person name="Zhong Y."/>
            <person name="Liu S."/>
            <person name="Liu Y."/>
        </authorList>
    </citation>
    <scope>NUCLEOTIDE SEQUENCE</scope>
    <source>
        <strain evidence="1">ZJU_SS_LIU_2023</strain>
    </source>
</reference>
<sequence length="385" mass="44204">MARPTDIPRVVKSFECQLSVVSTHIDDNGPKILQKQEANVSQAEYERAHRDYLTRLHSSGTGDSQHRRLFTIYATDGPKTREGIAINFGLRGNVEQPERALVESATLRILLDHYHDYYEDEVSDNEIVGNKIRPQLEIRVYRRERGRSSRSRQLVAKRVVTEPDSLRRRWVEFDLTDELARSIDASAPLALLIRLFHKDHHSGELRPAQGSLDASDAALNIHVLYLDDDDIYPDPISTQDLGKTSHRRYRRAASSESRSHHPGKRHALSLHRGRRTECRGDGKRCCRHELTVNFHELDGFDFIIQPKSFDAGYCKGRCPPRFNPAHHHALLQSLIWKEDRSKAPRPCCAPSKLAELEILYFDENDSTKLKVSNWKDMRVLECACS</sequence>
<dbReference type="EMBL" id="CM056741">
    <property type="protein sequence ID" value="KAJ8682266.1"/>
    <property type="molecule type" value="Genomic_DNA"/>
</dbReference>
<evidence type="ECO:0000313" key="1">
    <source>
        <dbReference type="EMBL" id="KAJ8682266.1"/>
    </source>
</evidence>
<accession>A0ACC2PFL3</accession>
<proteinExistence type="predicted"/>
<organism evidence="1 2">
    <name type="scientific">Eretmocerus hayati</name>
    <dbReference type="NCBI Taxonomy" id="131215"/>
    <lineage>
        <taxon>Eukaryota</taxon>
        <taxon>Metazoa</taxon>
        <taxon>Ecdysozoa</taxon>
        <taxon>Arthropoda</taxon>
        <taxon>Hexapoda</taxon>
        <taxon>Insecta</taxon>
        <taxon>Pterygota</taxon>
        <taxon>Neoptera</taxon>
        <taxon>Endopterygota</taxon>
        <taxon>Hymenoptera</taxon>
        <taxon>Apocrita</taxon>
        <taxon>Proctotrupomorpha</taxon>
        <taxon>Chalcidoidea</taxon>
        <taxon>Aphelinidae</taxon>
        <taxon>Aphelininae</taxon>
        <taxon>Eretmocerus</taxon>
    </lineage>
</organism>
<dbReference type="Proteomes" id="UP001239111">
    <property type="component" value="Chromosome 1"/>
</dbReference>
<comment type="caution">
    <text evidence="1">The sequence shown here is derived from an EMBL/GenBank/DDBJ whole genome shotgun (WGS) entry which is preliminary data.</text>
</comment>
<keyword evidence="2" id="KW-1185">Reference proteome</keyword>
<protein>
    <submittedName>
        <fullName evidence="1">Uncharacterized protein</fullName>
    </submittedName>
</protein>